<dbReference type="GO" id="GO:0031624">
    <property type="term" value="F:ubiquitin conjugating enzyme binding"/>
    <property type="evidence" value="ECO:0007669"/>
    <property type="project" value="TreeGrafter"/>
</dbReference>
<dbReference type="InterPro" id="IPR005176">
    <property type="entry name" value="PONY_dom"/>
</dbReference>
<reference evidence="4" key="1">
    <citation type="submission" date="2020-09" db="EMBL/GenBank/DDBJ databases">
        <title>Comparative genome analyses of four rice-infecting Rhizoctonia solani isolates reveal extensive enrichment of homogalacturonan modification genes.</title>
        <authorList>
            <person name="Lee D.-Y."/>
            <person name="Jeon J."/>
            <person name="Kim K.-T."/>
            <person name="Cheong K."/>
            <person name="Song H."/>
            <person name="Choi G."/>
            <person name="Ko J."/>
            <person name="Opiyo S.O."/>
            <person name="Zuo S."/>
            <person name="Madhav S."/>
            <person name="Lee Y.-H."/>
            <person name="Wang G.-L."/>
        </authorList>
    </citation>
    <scope>NUCLEOTIDE SEQUENCE</scope>
    <source>
        <strain evidence="4">AG1-IA WGL</strain>
    </source>
</reference>
<feature type="non-terminal residue" evidence="4">
    <location>
        <position position="1"/>
    </location>
</feature>
<dbReference type="GO" id="GO:0000151">
    <property type="term" value="C:ubiquitin ligase complex"/>
    <property type="evidence" value="ECO:0007669"/>
    <property type="project" value="TreeGrafter"/>
</dbReference>
<protein>
    <recommendedName>
        <fullName evidence="2">Defective in cullin neddylation protein</fullName>
    </recommendedName>
</protein>
<dbReference type="SUPFAM" id="SSF46934">
    <property type="entry name" value="UBA-like"/>
    <property type="match status" value="1"/>
</dbReference>
<dbReference type="PROSITE" id="PS51229">
    <property type="entry name" value="DCUN1"/>
    <property type="match status" value="1"/>
</dbReference>
<comment type="caution">
    <text evidence="4">The sequence shown here is derived from an EMBL/GenBank/DDBJ whole genome shotgun (WGS) entry which is preliminary data.</text>
</comment>
<dbReference type="EMBL" id="JACYCD010000705">
    <property type="protein sequence ID" value="KAF8687612.1"/>
    <property type="molecule type" value="Genomic_DNA"/>
</dbReference>
<dbReference type="InterPro" id="IPR042460">
    <property type="entry name" value="DCN1-like_PONY"/>
</dbReference>
<comment type="function">
    <text evidence="2">Neddylation of cullins play an essential role in the regulation of SCF-type complexes activity.</text>
</comment>
<organism evidence="4 5">
    <name type="scientific">Rhizoctonia solani</name>
    <dbReference type="NCBI Taxonomy" id="456999"/>
    <lineage>
        <taxon>Eukaryota</taxon>
        <taxon>Fungi</taxon>
        <taxon>Dikarya</taxon>
        <taxon>Basidiomycota</taxon>
        <taxon>Agaricomycotina</taxon>
        <taxon>Agaricomycetes</taxon>
        <taxon>Cantharellales</taxon>
        <taxon>Ceratobasidiaceae</taxon>
        <taxon>Rhizoctonia</taxon>
    </lineage>
</organism>
<dbReference type="Proteomes" id="UP000602905">
    <property type="component" value="Unassembled WGS sequence"/>
</dbReference>
<dbReference type="GO" id="GO:0032182">
    <property type="term" value="F:ubiquitin-like protein binding"/>
    <property type="evidence" value="ECO:0007669"/>
    <property type="project" value="TreeGrafter"/>
</dbReference>
<dbReference type="OrthoDB" id="27198at2759"/>
<gene>
    <name evidence="4" type="ORF">RHS03_09914</name>
</gene>
<dbReference type="GO" id="GO:0097602">
    <property type="term" value="F:cullin family protein binding"/>
    <property type="evidence" value="ECO:0007669"/>
    <property type="project" value="TreeGrafter"/>
</dbReference>
<dbReference type="PANTHER" id="PTHR12281">
    <property type="entry name" value="RP42 RELATED"/>
    <property type="match status" value="1"/>
</dbReference>
<evidence type="ECO:0000256" key="2">
    <source>
        <dbReference type="RuleBase" id="RU410713"/>
    </source>
</evidence>
<proteinExistence type="predicted"/>
<dbReference type="Gene3D" id="1.10.238.10">
    <property type="entry name" value="EF-hand"/>
    <property type="match status" value="1"/>
</dbReference>
<dbReference type="Gene3D" id="1.10.8.10">
    <property type="entry name" value="DNA helicase RuvA subunit, C-terminal domain"/>
    <property type="match status" value="1"/>
</dbReference>
<dbReference type="AlphaFoldDB" id="A0A8H7HJQ6"/>
<dbReference type="Pfam" id="PF14555">
    <property type="entry name" value="UBA_4"/>
    <property type="match status" value="1"/>
</dbReference>
<dbReference type="Gene3D" id="1.10.238.200">
    <property type="entry name" value="Cullin, PONY binding domain"/>
    <property type="match status" value="1"/>
</dbReference>
<evidence type="ECO:0000256" key="1">
    <source>
        <dbReference type="ARBA" id="ARBA00022786"/>
    </source>
</evidence>
<evidence type="ECO:0000259" key="3">
    <source>
        <dbReference type="PROSITE" id="PS51229"/>
    </source>
</evidence>
<evidence type="ECO:0000313" key="5">
    <source>
        <dbReference type="Proteomes" id="UP000602905"/>
    </source>
</evidence>
<dbReference type="InterPro" id="IPR014764">
    <property type="entry name" value="DCN-prot"/>
</dbReference>
<accession>A0A8H7HJQ6</accession>
<name>A0A8H7HJQ6_9AGAM</name>
<sequence length="303" mass="33737">MSRISSTQRDALVGQFQGITDASKEQALSALKKHNYRLDAAVDAYYQALTDAPPAQVSTQKLGALFDKYKDPDSANIGINGTIQWCEDLGVDPEDVSLLAVACELKSPTVGEWTKNGFIDDNPEKRNGPILLGGMVMTCTPSHFEAETKIPPRIFLQRYPVGYVCDTIDQMKTTIATLRTKLGNDPDYFSRVYTYTFTFAKTEGARSIPIESAIAFWNLLLSVGLSGSALPKNGWTDEHTEWWFEFLKERGGKGVSKDTWAMLPEFIKVIDGKFENHDLEAAWPSTIDDFVEWAKEKTQAGQS</sequence>
<dbReference type="PANTHER" id="PTHR12281:SF31">
    <property type="entry name" value="DCN1-LIKE PROTEIN 3"/>
    <property type="match status" value="1"/>
</dbReference>
<dbReference type="InterPro" id="IPR009060">
    <property type="entry name" value="UBA-like_sf"/>
</dbReference>
<keyword evidence="1" id="KW-0833">Ubl conjugation pathway</keyword>
<evidence type="ECO:0000313" key="4">
    <source>
        <dbReference type="EMBL" id="KAF8687612.1"/>
    </source>
</evidence>
<feature type="domain" description="DCUN1" evidence="3">
    <location>
        <begin position="57"/>
        <end position="295"/>
    </location>
</feature>
<dbReference type="Pfam" id="PF03556">
    <property type="entry name" value="Cullin_binding"/>
    <property type="match status" value="1"/>
</dbReference>
<dbReference type="GO" id="GO:0045116">
    <property type="term" value="P:protein neddylation"/>
    <property type="evidence" value="ECO:0007669"/>
    <property type="project" value="TreeGrafter"/>
</dbReference>